<protein>
    <submittedName>
        <fullName evidence="1">UDP-rhamnose:rhamnosyltransferase 1</fullName>
    </submittedName>
</protein>
<evidence type="ECO:0000313" key="1">
    <source>
        <dbReference type="EMBL" id="KAI8024831.1"/>
    </source>
</evidence>
<sequence length="499" mass="55775">MYIYIYASSLPTPLLVLFSEKVRQSSRKMERKEIHVVLIPWLAFGHMMPFHELAISLAKAGIKVSYISTPNNLRRLPTPPPPLAALITPVALPLPPLDLPENAEATVDIPMEKVLSLTMAFDLLHQPFKQFVSDHSPDWIISDFIPHWTSDVARDLDVPLLTFSAFSAATNVFFGPPEFLSGEGQKRVRSSIESLTSPPEWVTFPSAVAYRRFEAAGALFGFFGDNPTGISAAGRVGKTLEGSRAVAIRSCREIEGEYLSLFEQIIGKPVIPVGLLPPLKSNKAQKQTRDENWTQIFKWLDYQKPRSVLFVGFGSECKLNKEEIHEIAHGLEKSELPFLWALRKPTWAIEDLDSVPIEFTDRTLERGRVSFGWAPQREILEHPSIGGSLFHAGWGSVIETLQFGHSMVVLPLIIDQGLNARLMVEKGLAIEVERSEDGSFSRDDIAKTLKLAMVSKEGDEMRARLREAAKMAGDQKLHDGYMDEFVKYLKNGAVIANKN</sequence>
<reference evidence="1 2" key="1">
    <citation type="journal article" date="2022" name="Plant J.">
        <title>Chromosome-level genome of Camellia lanceoleosa provides a valuable resource for understanding genome evolution and self-incompatibility.</title>
        <authorList>
            <person name="Gong W."/>
            <person name="Xiao S."/>
            <person name="Wang L."/>
            <person name="Liao Z."/>
            <person name="Chang Y."/>
            <person name="Mo W."/>
            <person name="Hu G."/>
            <person name="Li W."/>
            <person name="Zhao G."/>
            <person name="Zhu H."/>
            <person name="Hu X."/>
            <person name="Ji K."/>
            <person name="Xiang X."/>
            <person name="Song Q."/>
            <person name="Yuan D."/>
            <person name="Jin S."/>
            <person name="Zhang L."/>
        </authorList>
    </citation>
    <scope>NUCLEOTIDE SEQUENCE [LARGE SCALE GENOMIC DNA]</scope>
    <source>
        <strain evidence="1">SQ_2022a</strain>
    </source>
</reference>
<name>A0ACC0ILX0_9ERIC</name>
<proteinExistence type="predicted"/>
<evidence type="ECO:0000313" key="2">
    <source>
        <dbReference type="Proteomes" id="UP001060215"/>
    </source>
</evidence>
<dbReference type="EMBL" id="CM045760">
    <property type="protein sequence ID" value="KAI8024831.1"/>
    <property type="molecule type" value="Genomic_DNA"/>
</dbReference>
<comment type="caution">
    <text evidence="1">The sequence shown here is derived from an EMBL/GenBank/DDBJ whole genome shotgun (WGS) entry which is preliminary data.</text>
</comment>
<accession>A0ACC0ILX0</accession>
<gene>
    <name evidence="1" type="ORF">LOK49_LG02G00254</name>
</gene>
<dbReference type="Proteomes" id="UP001060215">
    <property type="component" value="Chromosome 3"/>
</dbReference>
<keyword evidence="2" id="KW-1185">Reference proteome</keyword>
<organism evidence="1 2">
    <name type="scientific">Camellia lanceoleosa</name>
    <dbReference type="NCBI Taxonomy" id="1840588"/>
    <lineage>
        <taxon>Eukaryota</taxon>
        <taxon>Viridiplantae</taxon>
        <taxon>Streptophyta</taxon>
        <taxon>Embryophyta</taxon>
        <taxon>Tracheophyta</taxon>
        <taxon>Spermatophyta</taxon>
        <taxon>Magnoliopsida</taxon>
        <taxon>eudicotyledons</taxon>
        <taxon>Gunneridae</taxon>
        <taxon>Pentapetalae</taxon>
        <taxon>asterids</taxon>
        <taxon>Ericales</taxon>
        <taxon>Theaceae</taxon>
        <taxon>Camellia</taxon>
    </lineage>
</organism>